<dbReference type="FunFam" id="3.30.1330.40:FF:000001">
    <property type="entry name" value="L-PSP family endoribonuclease"/>
    <property type="match status" value="1"/>
</dbReference>
<dbReference type="Proteomes" id="UP000187417">
    <property type="component" value="Unassembled WGS sequence"/>
</dbReference>
<sequence length="124" mass="13207">MKTIIASPKAPKAVGPYSQAVKCGDTLYISGQLPIDGATGAMPESIEDQTRQSLTNLGHILEEAGYSHADIVKTTVLLTDIADFAAMNAVYATFFTKDMPARICYQVSKLPMGAKVEIDAVAVK</sequence>
<dbReference type="Pfam" id="PF01042">
    <property type="entry name" value="Ribonuc_L-PSP"/>
    <property type="match status" value="1"/>
</dbReference>
<accession>A0A1Q6F7R8</accession>
<dbReference type="GO" id="GO:0005829">
    <property type="term" value="C:cytosol"/>
    <property type="evidence" value="ECO:0007669"/>
    <property type="project" value="TreeGrafter"/>
</dbReference>
<dbReference type="InterPro" id="IPR006056">
    <property type="entry name" value="RidA"/>
</dbReference>
<dbReference type="RefSeq" id="WP_004328387.1">
    <property type="nucleotide sequence ID" value="NZ_BAAFKT010000010.1"/>
</dbReference>
<dbReference type="GeneID" id="73802778"/>
<comment type="similarity">
    <text evidence="1">Belongs to the RutC family.</text>
</comment>
<dbReference type="InterPro" id="IPR035959">
    <property type="entry name" value="RutC-like_sf"/>
</dbReference>
<dbReference type="SUPFAM" id="SSF55298">
    <property type="entry name" value="YjgF-like"/>
    <property type="match status" value="1"/>
</dbReference>
<dbReference type="AlphaFoldDB" id="A0A1Q6F7R8"/>
<dbReference type="PANTHER" id="PTHR11803">
    <property type="entry name" value="2-IMINOBUTANOATE/2-IMINOPROPANOATE DEAMINASE RIDA"/>
    <property type="match status" value="1"/>
</dbReference>
<gene>
    <name evidence="2" type="ORF">BHV66_04645</name>
</gene>
<dbReference type="PANTHER" id="PTHR11803:SF39">
    <property type="entry name" value="2-IMINOBUTANOATE_2-IMINOPROPANOATE DEAMINASE"/>
    <property type="match status" value="1"/>
</dbReference>
<name>A0A1Q6F7R8_9BACT</name>
<dbReference type="CDD" id="cd00448">
    <property type="entry name" value="YjgF_YER057c_UK114_family"/>
    <property type="match status" value="1"/>
</dbReference>
<dbReference type="EMBL" id="MNQH01000024">
    <property type="protein sequence ID" value="OKY94949.1"/>
    <property type="molecule type" value="Genomic_DNA"/>
</dbReference>
<comment type="caution">
    <text evidence="2">The sequence shown here is derived from an EMBL/GenBank/DDBJ whole genome shotgun (WGS) entry which is preliminary data.</text>
</comment>
<dbReference type="STRING" id="28117.BHV66_04645"/>
<proteinExistence type="inferred from homology"/>
<organism evidence="2 3">
    <name type="scientific">Alistipes putredinis</name>
    <dbReference type="NCBI Taxonomy" id="28117"/>
    <lineage>
        <taxon>Bacteria</taxon>
        <taxon>Pseudomonadati</taxon>
        <taxon>Bacteroidota</taxon>
        <taxon>Bacteroidia</taxon>
        <taxon>Bacteroidales</taxon>
        <taxon>Rikenellaceae</taxon>
        <taxon>Alistipes</taxon>
    </lineage>
</organism>
<evidence type="ECO:0000313" key="2">
    <source>
        <dbReference type="EMBL" id="OKY94949.1"/>
    </source>
</evidence>
<dbReference type="NCBIfam" id="TIGR00004">
    <property type="entry name" value="Rid family detoxifying hydrolase"/>
    <property type="match status" value="1"/>
</dbReference>
<protein>
    <submittedName>
        <fullName evidence="2">Reactive intermediate/imine deaminase</fullName>
    </submittedName>
</protein>
<evidence type="ECO:0000313" key="3">
    <source>
        <dbReference type="Proteomes" id="UP000187417"/>
    </source>
</evidence>
<dbReference type="InterPro" id="IPR006175">
    <property type="entry name" value="YjgF/YER057c/UK114"/>
</dbReference>
<dbReference type="GO" id="GO:0019239">
    <property type="term" value="F:deaminase activity"/>
    <property type="evidence" value="ECO:0007669"/>
    <property type="project" value="TreeGrafter"/>
</dbReference>
<reference evidence="2 3" key="1">
    <citation type="journal article" date="2016" name="Nat. Biotechnol.">
        <title>Measurement of bacterial replication rates in microbial communities.</title>
        <authorList>
            <person name="Brown C.T."/>
            <person name="Olm M.R."/>
            <person name="Thomas B.C."/>
            <person name="Banfield J.F."/>
        </authorList>
    </citation>
    <scope>NUCLEOTIDE SEQUENCE [LARGE SCALE GENOMIC DNA]</scope>
    <source>
        <strain evidence="2">CAG:67_53_122</strain>
    </source>
</reference>
<dbReference type="Gene3D" id="3.30.1330.40">
    <property type="entry name" value="RutC-like"/>
    <property type="match status" value="1"/>
</dbReference>
<evidence type="ECO:0000256" key="1">
    <source>
        <dbReference type="ARBA" id="ARBA00010552"/>
    </source>
</evidence>